<keyword evidence="2" id="KW-1185">Reference proteome</keyword>
<accession>A0A166BZ88</accession>
<gene>
    <name evidence="1" type="ORF">SISSUDRAFT_1110141</name>
</gene>
<evidence type="ECO:0000313" key="2">
    <source>
        <dbReference type="Proteomes" id="UP000076798"/>
    </source>
</evidence>
<proteinExistence type="predicted"/>
<sequence length="327" mass="36985">MIMSSPEVRSFDCDIGRNRSSFSQIDGLQVYIRHSRSGSFASLDEQDKRLAIFQPLRGGSSYKTKISVVIFAPLEKSSGRLSCVWNLVMIDRVDDYASIRRVEMMNRLRILDNPEYCESEITLSDQVNTLPGIAFCEEHARQTKKFDTLARYVTSQYIPHPIAATVQKQELSIFFYPDDANENGLIECIGLLLDAAIGRIEDIPGFAEKIFADSLEVKKSQRGRQRECLDTLILSTQPTSHILCDIQAIKAQFLDNRCPSIIIHKPPRTFFVHSQVIPFAEVVDDVAPYPHINLPDNSLRHHAENYVSPDIKNHAVLLPSPLDQPLT</sequence>
<evidence type="ECO:0000313" key="1">
    <source>
        <dbReference type="EMBL" id="KZT36903.1"/>
    </source>
</evidence>
<dbReference type="Proteomes" id="UP000076798">
    <property type="component" value="Unassembled WGS sequence"/>
</dbReference>
<dbReference type="AlphaFoldDB" id="A0A166BZ88"/>
<name>A0A166BZ88_9AGAM</name>
<protein>
    <submittedName>
        <fullName evidence="1">Uncharacterized protein</fullName>
    </submittedName>
</protein>
<reference evidence="1 2" key="1">
    <citation type="journal article" date="2016" name="Mol. Biol. Evol.">
        <title>Comparative Genomics of Early-Diverging Mushroom-Forming Fungi Provides Insights into the Origins of Lignocellulose Decay Capabilities.</title>
        <authorList>
            <person name="Nagy L.G."/>
            <person name="Riley R."/>
            <person name="Tritt A."/>
            <person name="Adam C."/>
            <person name="Daum C."/>
            <person name="Floudas D."/>
            <person name="Sun H."/>
            <person name="Yadav J.S."/>
            <person name="Pangilinan J."/>
            <person name="Larsson K.H."/>
            <person name="Matsuura K."/>
            <person name="Barry K."/>
            <person name="Labutti K."/>
            <person name="Kuo R."/>
            <person name="Ohm R.A."/>
            <person name="Bhattacharya S.S."/>
            <person name="Shirouzu T."/>
            <person name="Yoshinaga Y."/>
            <person name="Martin F.M."/>
            <person name="Grigoriev I.V."/>
            <person name="Hibbett D.S."/>
        </authorList>
    </citation>
    <scope>NUCLEOTIDE SEQUENCE [LARGE SCALE GENOMIC DNA]</scope>
    <source>
        <strain evidence="1 2">HHB10207 ss-3</strain>
    </source>
</reference>
<organism evidence="1 2">
    <name type="scientific">Sistotremastrum suecicum HHB10207 ss-3</name>
    <dbReference type="NCBI Taxonomy" id="1314776"/>
    <lineage>
        <taxon>Eukaryota</taxon>
        <taxon>Fungi</taxon>
        <taxon>Dikarya</taxon>
        <taxon>Basidiomycota</taxon>
        <taxon>Agaricomycotina</taxon>
        <taxon>Agaricomycetes</taxon>
        <taxon>Sistotremastrales</taxon>
        <taxon>Sistotremastraceae</taxon>
        <taxon>Sistotremastrum</taxon>
    </lineage>
</organism>
<dbReference type="EMBL" id="KV428096">
    <property type="protein sequence ID" value="KZT36903.1"/>
    <property type="molecule type" value="Genomic_DNA"/>
</dbReference>